<feature type="domain" description="SSD" evidence="18">
    <location>
        <begin position="355"/>
        <end position="513"/>
    </location>
</feature>
<evidence type="ECO:0000256" key="1">
    <source>
        <dbReference type="ARBA" id="ARBA00004477"/>
    </source>
</evidence>
<dbReference type="OrthoDB" id="6510177at2759"/>
<feature type="compositionally biased region" description="Polar residues" evidence="16">
    <location>
        <begin position="1190"/>
        <end position="1201"/>
    </location>
</feature>
<feature type="region of interest" description="Disordered" evidence="16">
    <location>
        <begin position="1"/>
        <end position="27"/>
    </location>
</feature>
<evidence type="ECO:0000256" key="6">
    <source>
        <dbReference type="ARBA" id="ARBA00022692"/>
    </source>
</evidence>
<keyword evidence="13 17" id="KW-0472">Membrane</keyword>
<feature type="compositionally biased region" description="Low complexity" evidence="16">
    <location>
        <begin position="1151"/>
        <end position="1162"/>
    </location>
</feature>
<dbReference type="Proteomes" id="UP000321518">
    <property type="component" value="Unassembled WGS sequence"/>
</dbReference>
<evidence type="ECO:0000256" key="15">
    <source>
        <dbReference type="ARBA" id="ARBA00023221"/>
    </source>
</evidence>
<evidence type="ECO:0000259" key="18">
    <source>
        <dbReference type="PROSITE" id="PS50156"/>
    </source>
</evidence>
<feature type="transmembrane region" description="Helical" evidence="17">
    <location>
        <begin position="386"/>
        <end position="408"/>
    </location>
</feature>
<evidence type="ECO:0000256" key="8">
    <source>
        <dbReference type="ARBA" id="ARBA00022824"/>
    </source>
</evidence>
<keyword evidence="8" id="KW-0256">Endoplasmic reticulum</keyword>
<dbReference type="Pfam" id="PF12349">
    <property type="entry name" value="Sterol-sensing"/>
    <property type="match status" value="1"/>
</dbReference>
<evidence type="ECO:0000256" key="16">
    <source>
        <dbReference type="SAM" id="MobiDB-lite"/>
    </source>
</evidence>
<dbReference type="InterPro" id="IPR053958">
    <property type="entry name" value="HMGCR/SNAP/NPC1-like_SSD"/>
</dbReference>
<dbReference type="GO" id="GO:0000139">
    <property type="term" value="C:Golgi membrane"/>
    <property type="evidence" value="ECO:0007669"/>
    <property type="project" value="UniProtKB-SubCell"/>
</dbReference>
<feature type="transmembrane region" description="Helical" evidence="17">
    <location>
        <begin position="488"/>
        <end position="511"/>
    </location>
</feature>
<dbReference type="Gene3D" id="2.130.10.10">
    <property type="entry name" value="YVTN repeat-like/Quinoprotein amine dehydrogenase"/>
    <property type="match status" value="1"/>
</dbReference>
<keyword evidence="9 17" id="KW-1133">Transmembrane helix</keyword>
<reference evidence="19 20" key="1">
    <citation type="submission" date="2019-07" db="EMBL/GenBank/DDBJ databases">
        <title>Rhodotorula toruloides NBRC10032 genome sequencing.</title>
        <authorList>
            <person name="Shida Y."/>
            <person name="Takaku H."/>
            <person name="Ogasawara W."/>
            <person name="Mori K."/>
        </authorList>
    </citation>
    <scope>NUCLEOTIDE SEQUENCE [LARGE SCALE GENOMIC DNA]</scope>
    <source>
        <strain evidence="19 20">NBRC10032</strain>
    </source>
</reference>
<dbReference type="InterPro" id="IPR036322">
    <property type="entry name" value="WD40_repeat_dom_sf"/>
</dbReference>
<accession>A0A511KMK2</accession>
<gene>
    <name evidence="19" type="ORF">Rt10032_c16g5639</name>
</gene>
<dbReference type="PANTHER" id="PTHR46378:SF1">
    <property type="entry name" value="STEROL REGULATORY ELEMENT-BINDING PROTEIN CLEAVAGE-ACTIVATING PROTEIN"/>
    <property type="match status" value="1"/>
</dbReference>
<dbReference type="GO" id="GO:0045540">
    <property type="term" value="P:regulation of cholesterol biosynthetic process"/>
    <property type="evidence" value="ECO:0007669"/>
    <property type="project" value="TreeGrafter"/>
</dbReference>
<evidence type="ECO:0000256" key="12">
    <source>
        <dbReference type="ARBA" id="ARBA00023121"/>
    </source>
</evidence>
<dbReference type="GO" id="GO:0008202">
    <property type="term" value="P:steroid metabolic process"/>
    <property type="evidence" value="ECO:0007669"/>
    <property type="project" value="UniProtKB-KW"/>
</dbReference>
<evidence type="ECO:0000256" key="17">
    <source>
        <dbReference type="SAM" id="Phobius"/>
    </source>
</evidence>
<evidence type="ECO:0000313" key="20">
    <source>
        <dbReference type="Proteomes" id="UP000321518"/>
    </source>
</evidence>
<feature type="transmembrane region" description="Helical" evidence="17">
    <location>
        <begin position="695"/>
        <end position="717"/>
    </location>
</feature>
<evidence type="ECO:0000256" key="14">
    <source>
        <dbReference type="ARBA" id="ARBA00023180"/>
    </source>
</evidence>
<dbReference type="InterPro" id="IPR030225">
    <property type="entry name" value="SCAP"/>
</dbReference>
<evidence type="ECO:0000256" key="4">
    <source>
        <dbReference type="ARBA" id="ARBA00019541"/>
    </source>
</evidence>
<dbReference type="InterPro" id="IPR015943">
    <property type="entry name" value="WD40/YVTN_repeat-like_dom_sf"/>
</dbReference>
<evidence type="ECO:0000256" key="11">
    <source>
        <dbReference type="ARBA" id="ARBA00023098"/>
    </source>
</evidence>
<keyword evidence="14" id="KW-0325">Glycoprotein</keyword>
<feature type="region of interest" description="Disordered" evidence="16">
    <location>
        <begin position="735"/>
        <end position="759"/>
    </location>
</feature>
<feature type="transmembrane region" description="Helical" evidence="17">
    <location>
        <begin position="357"/>
        <end position="374"/>
    </location>
</feature>
<evidence type="ECO:0000256" key="3">
    <source>
        <dbReference type="ARBA" id="ARBA00007410"/>
    </source>
</evidence>
<keyword evidence="5" id="KW-0853">WD repeat</keyword>
<keyword evidence="7" id="KW-0677">Repeat</keyword>
<keyword evidence="11" id="KW-0443">Lipid metabolism</keyword>
<evidence type="ECO:0000256" key="10">
    <source>
        <dbReference type="ARBA" id="ARBA00023034"/>
    </source>
</evidence>
<dbReference type="GO" id="GO:0005789">
    <property type="term" value="C:endoplasmic reticulum membrane"/>
    <property type="evidence" value="ECO:0007669"/>
    <property type="project" value="UniProtKB-SubCell"/>
</dbReference>
<dbReference type="EMBL" id="BJWK01000016">
    <property type="protein sequence ID" value="GEM11622.1"/>
    <property type="molecule type" value="Genomic_DNA"/>
</dbReference>
<feature type="region of interest" description="Disordered" evidence="16">
    <location>
        <begin position="1296"/>
        <end position="1319"/>
    </location>
</feature>
<keyword evidence="15" id="KW-0753">Steroid metabolism</keyword>
<evidence type="ECO:0000256" key="2">
    <source>
        <dbReference type="ARBA" id="ARBA00004653"/>
    </source>
</evidence>
<keyword evidence="10" id="KW-0333">Golgi apparatus</keyword>
<evidence type="ECO:0000256" key="13">
    <source>
        <dbReference type="ARBA" id="ARBA00023136"/>
    </source>
</evidence>
<feature type="transmembrane region" description="Helical" evidence="17">
    <location>
        <begin position="55"/>
        <end position="76"/>
    </location>
</feature>
<dbReference type="PANTHER" id="PTHR46378">
    <property type="entry name" value="STEROL REGULATORY ELEMENT-BINDING PROTEIN CLEAVAGE-ACTIVATING PROTEIN"/>
    <property type="match status" value="1"/>
</dbReference>
<evidence type="ECO:0000256" key="5">
    <source>
        <dbReference type="ARBA" id="ARBA00022574"/>
    </source>
</evidence>
<evidence type="ECO:0000256" key="9">
    <source>
        <dbReference type="ARBA" id="ARBA00022989"/>
    </source>
</evidence>
<organism evidence="19 20">
    <name type="scientific">Rhodotorula toruloides</name>
    <name type="common">Yeast</name>
    <name type="synonym">Rhodosporidium toruloides</name>
    <dbReference type="NCBI Taxonomy" id="5286"/>
    <lineage>
        <taxon>Eukaryota</taxon>
        <taxon>Fungi</taxon>
        <taxon>Dikarya</taxon>
        <taxon>Basidiomycota</taxon>
        <taxon>Pucciniomycotina</taxon>
        <taxon>Microbotryomycetes</taxon>
        <taxon>Sporidiobolales</taxon>
        <taxon>Sporidiobolaceae</taxon>
        <taxon>Rhodotorula</taxon>
    </lineage>
</organism>
<proteinExistence type="inferred from homology"/>
<feature type="compositionally biased region" description="Polar residues" evidence="16">
    <location>
        <begin position="1305"/>
        <end position="1314"/>
    </location>
</feature>
<dbReference type="GO" id="GO:0032934">
    <property type="term" value="F:sterol binding"/>
    <property type="evidence" value="ECO:0007669"/>
    <property type="project" value="InterPro"/>
</dbReference>
<dbReference type="GO" id="GO:0032933">
    <property type="term" value="P:SREBP signaling pathway"/>
    <property type="evidence" value="ECO:0007669"/>
    <property type="project" value="InterPro"/>
</dbReference>
<dbReference type="GO" id="GO:0032936">
    <property type="term" value="C:SREBP-SCAP complex"/>
    <property type="evidence" value="ECO:0007669"/>
    <property type="project" value="TreeGrafter"/>
</dbReference>
<feature type="transmembrane region" description="Helical" evidence="17">
    <location>
        <begin position="458"/>
        <end position="482"/>
    </location>
</feature>
<evidence type="ECO:0000313" key="19">
    <source>
        <dbReference type="EMBL" id="GEM11622.1"/>
    </source>
</evidence>
<comment type="similarity">
    <text evidence="3">Belongs to the WD repeat SCAP family.</text>
</comment>
<feature type="compositionally biased region" description="Low complexity" evidence="16">
    <location>
        <begin position="18"/>
        <end position="27"/>
    </location>
</feature>
<feature type="region of interest" description="Disordered" evidence="16">
    <location>
        <begin position="1094"/>
        <end position="1207"/>
    </location>
</feature>
<comment type="caution">
    <text evidence="19">The sequence shown here is derived from an EMBL/GenBank/DDBJ whole genome shotgun (WGS) entry which is preliminary data.</text>
</comment>
<dbReference type="SUPFAM" id="SSF50978">
    <property type="entry name" value="WD40 repeat-like"/>
    <property type="match status" value="1"/>
</dbReference>
<evidence type="ECO:0000256" key="7">
    <source>
        <dbReference type="ARBA" id="ARBA00022737"/>
    </source>
</evidence>
<feature type="transmembrane region" description="Helical" evidence="17">
    <location>
        <begin position="414"/>
        <end position="438"/>
    </location>
</feature>
<name>A0A511KMK2_RHOTO</name>
<keyword evidence="12" id="KW-0446">Lipid-binding</keyword>
<keyword evidence="6 17" id="KW-0812">Transmembrane</keyword>
<dbReference type="PROSITE" id="PS50156">
    <property type="entry name" value="SSD"/>
    <property type="match status" value="1"/>
</dbReference>
<protein>
    <recommendedName>
        <fullName evidence="4">Sterol regulatory element-binding protein cleavage-activating protein</fullName>
    </recommendedName>
</protein>
<sequence>MSSVGIRSRAKRRPSAPSPAAASSSGGRQYIGAPHAKLAAWFGWLGVWISQHQTLSLLATALVICSLLSPAILLTFSPSGSIFNISTSAITRRGRGELMWELDGMKRQGLISTEEEVCWERVKAFYEKTGREGGGRRIRVEQVLIGAGAVGGRGTISKVVLHRTWRVQEELERRLLAGEVDGNRCLRTREGGSSRCAVISPVGWWNSEDELLRDEDVHRTLSSPPRPRSKSQALPLTISQTFVGVGRDRHGLVKSAQQLVVSFLFDDGPIATPFASTSSPQINSTVVEKAARTAASSAWRTAVQEVVDRKDQRSSATGRAADPMGVTTENRMSPRHIVLKYLPHLTVAGHHRRLENLIYGTGYLLVALYVWRYIRKLRAHSKLGLLVTGCVELAASGIMSVSICWLLGWSLGLVPWNLLAFLVLTSGLDNMILVLRSIGSTDVNLPVPQRMSIGLRSVGVEMTVLLAVEELMALLLLWWVQISVMREWIRFGAVVLVVDYFLEITFFSTVLSIDIQRLELADLLAQNPSSGYQAVPSCAQSEKDRTGASASASVGASIKLAWKVLRDRPAKTSTVAFLWAINLLLWAFYGSEHYLPAVCSQTALSSDRPFLAPSLAPDITRSLRLGQTTDPSSSSYLDIPSGAASAFWQLVNPSNATSVQVYLEPTVSIQFFDEDILAAPESIELLFPTDSAPSIVTKVGLVLLPIAVVMGLLYLLLLHLLKDAELLQAHWGSEERLGGPGNRNRRKREAEKRPDAGVEVAKPMSARHVNDVELIASGGNVVASWAALEDCIFVRHRHDASSTLDLPVGAEPPILSSLLVDPSGRFCAAVTATGRLHVWSIENGGPPLDLGETSRISSPVVALAVCGSAIHSVANGTGTFSTNGSAGGKRLESVEPALFFALNRDGSVVTWSPRTGETVVIASSDSQQGAATFTSFVTPTSAGSPPTTPLLAKASQDGRLQLVSFDAGVEDTIYDESVQRTGARVTALAVSRAEGGIVATGYSDGHIVFRSLANPAILLGETQALDGPVRRVSLAPPPERQTCSDCGEGIDDGFVAVVSDRSTLRVLRVYGPPTPAAVKPCKCNTDDLETIARSRSSSMGVGSPAMARTLSNGMSRRFSPRKKPPTPIRLQQQPLPLGDSPIRPRARQYASNGSSSSSGSSSPTRDRSLNGLSILGTPAPPPPMATSPAVSQPSSPRSSTVPLAPDTDTIASLDSISSTMTATMRCVEVARMPLDERGGWEVMDGRVAGFRRARSLGVAGQREWEVWTLELGCAGAAYDEGYEEGTANLADVLQPERDEEEGGTVASQPTTPTSALRHRRPSAVHILHSPRASVSMARPSSIRFAENTVDLPFSRARPVVSALDGKAVSVALGNRVVVLRSVKKQSNGAAQQRGFLGL</sequence>
<comment type="subcellular location">
    <subcellularLocation>
        <location evidence="1">Endoplasmic reticulum membrane</location>
        <topology evidence="1">Multi-pass membrane protein</topology>
    </subcellularLocation>
    <subcellularLocation>
        <location evidence="2">Golgi apparatus membrane</location>
        <topology evidence="2">Multi-pass membrane protein</topology>
    </subcellularLocation>
</comment>
<dbReference type="InterPro" id="IPR000731">
    <property type="entry name" value="SSD"/>
</dbReference>